<dbReference type="PANTHER" id="PTHR13224:SF6">
    <property type="entry name" value="MEDIATOR OF RNA POLYMERASE II TRANSCRIPTION SUBUNIT 16"/>
    <property type="match status" value="1"/>
</dbReference>
<protein>
    <recommendedName>
        <fullName evidence="3 9">Mediator of RNA polymerase II transcription subunit 16</fullName>
    </recommendedName>
    <alternativeName>
        <fullName evidence="8 9">Mediator complex subunit 16</fullName>
    </alternativeName>
</protein>
<dbReference type="SUPFAM" id="SSF50978">
    <property type="entry name" value="WD40 repeat-like"/>
    <property type="match status" value="1"/>
</dbReference>
<dbReference type="AlphaFoldDB" id="A0A4U0U2M7"/>
<keyword evidence="7 9" id="KW-0539">Nucleus</keyword>
<evidence type="ECO:0000256" key="1">
    <source>
        <dbReference type="ARBA" id="ARBA00004123"/>
    </source>
</evidence>
<evidence type="ECO:0000259" key="10">
    <source>
        <dbReference type="Pfam" id="PF11635"/>
    </source>
</evidence>
<sequence>MDDAASSDPPQALPDAGDAAMMDSMDDLFGEAADDLGLDAAPLPLPSAPLAPAVLSRIADLQRSGCCTKLAWSNTGSIAQIAEDGLSIAFRTSLRQQSGVYELSDASKMTVDASEGTHFVHVQFSGPGTEMAAVDDQGGVHVHSLTGAIGRMSPAMMDPGAKVYDRTDLDAVVGLHWLPLWPSEFKTPYITSASKSDDRWLTQMRTPEQNAPRIHHPAENKNALFYVTANCRLCLLYQNEINVWQSVSVDLEAWASSEDLLSHAAFGADGDRLVLATHDNARHMRIYSISINWNPSQHSKGNIHYITVAPALYIGHLSALESVAPQHANTARLSHLAVVPKPARHADDGPPSSATVCAIFSHTPMPLDPSQSYDVFSTIARWTIEISTPTLHESFTKLKQSGPIPVQAATTVLKRQQDIMTNKLVLGMECLCHNTMLAFTASDCTIEFRDRTSWEVLQNFGDTAQASNLSQCGFGYLPKEQAAHIAHNADRSALVMSKPDGTFGLKPIALLAGWQPLEDGITDNKSALEVGVICLARQYAILSASSASSDEALAVLPVDLNDTLRTLFVKQFICIMCRHADISMLDQQKQQRTVIGEPFLARGMSAQMVLGAKPDTKERTFAGRFAYCFLNLRLLGFAFASSLSREGANARPDLAPSLVGHLKWGLDFLQYMVESVVEVKRNASPEVSVKELCEQTASTTGNPIIQLLLCSFGRTLIRLQVSSLGQAIKLVGTSIPRARTLEDRNILTDAYNYAKSVPVHLPLVRDFVDSVDSAVRAAYTDTGSNAPRRYDNELAIITEGHVPDELVPALQTLFDSILPKLTESADMGKLYFWDTTWLGIDRIPTAEDPKRYDAIRKMPLKEGTKLRICRRCGARMEDIAADAVRQAPGWLYHLQRHCFCQTYWWLE</sequence>
<dbReference type="OrthoDB" id="4139168at2759"/>
<dbReference type="InterPro" id="IPR048338">
    <property type="entry name" value="Mediator_Med16"/>
</dbReference>
<comment type="subcellular location">
    <subcellularLocation>
        <location evidence="1 9">Nucleus</location>
    </subcellularLocation>
</comment>
<evidence type="ECO:0000256" key="6">
    <source>
        <dbReference type="ARBA" id="ARBA00023163"/>
    </source>
</evidence>
<reference evidence="11 12" key="1">
    <citation type="submission" date="2017-03" db="EMBL/GenBank/DDBJ databases">
        <title>Genomes of endolithic fungi from Antarctica.</title>
        <authorList>
            <person name="Coleine C."/>
            <person name="Masonjones S."/>
            <person name="Stajich J.E."/>
        </authorList>
    </citation>
    <scope>NUCLEOTIDE SEQUENCE [LARGE SCALE GENOMIC DNA]</scope>
    <source>
        <strain evidence="11 12">CCFEE 6315</strain>
    </source>
</reference>
<name>A0A4U0U2M7_9PEZI</name>
<dbReference type="PANTHER" id="PTHR13224">
    <property type="entry name" value="THYROID HORMONE RECEPTOR-ASSOCIATED PROTEIN-RELATED"/>
    <property type="match status" value="1"/>
</dbReference>
<gene>
    <name evidence="9" type="primary">MED16</name>
    <name evidence="11" type="ORF">B0A50_02983</name>
</gene>
<comment type="function">
    <text evidence="9">Component of the Mediator complex, a coactivator involved in the regulated transcription of nearly all RNA polymerase II-dependent genes. Mediator functions as a bridge to convey information from gene-specific regulatory proteins to the basal RNA polymerase II transcription machinery. Mediator is recruited to promoters by direct interactions with regulatory proteins and serves as a scaffold for the assembly of a functional preinitiation complex with RNA polymerase II and the general transcription factors.</text>
</comment>
<evidence type="ECO:0000313" key="11">
    <source>
        <dbReference type="EMBL" id="TKA28656.1"/>
    </source>
</evidence>
<evidence type="ECO:0000256" key="3">
    <source>
        <dbReference type="ARBA" id="ARBA00019614"/>
    </source>
</evidence>
<evidence type="ECO:0000256" key="2">
    <source>
        <dbReference type="ARBA" id="ARBA00006543"/>
    </source>
</evidence>
<dbReference type="InterPro" id="IPR036322">
    <property type="entry name" value="WD40_repeat_dom_sf"/>
</dbReference>
<keyword evidence="5 9" id="KW-0010">Activator</keyword>
<evidence type="ECO:0000256" key="5">
    <source>
        <dbReference type="ARBA" id="ARBA00023159"/>
    </source>
</evidence>
<feature type="domain" description="Mediator complex subunit Med16 N-terminal" evidence="10">
    <location>
        <begin position="214"/>
        <end position="476"/>
    </location>
</feature>
<evidence type="ECO:0000313" key="12">
    <source>
        <dbReference type="Proteomes" id="UP000308549"/>
    </source>
</evidence>
<comment type="similarity">
    <text evidence="2 9">Belongs to the Mediator complex subunit 16 family.</text>
</comment>
<organism evidence="11 12">
    <name type="scientific">Salinomyces thailandicus</name>
    <dbReference type="NCBI Taxonomy" id="706561"/>
    <lineage>
        <taxon>Eukaryota</taxon>
        <taxon>Fungi</taxon>
        <taxon>Dikarya</taxon>
        <taxon>Ascomycota</taxon>
        <taxon>Pezizomycotina</taxon>
        <taxon>Dothideomycetes</taxon>
        <taxon>Dothideomycetidae</taxon>
        <taxon>Mycosphaerellales</taxon>
        <taxon>Teratosphaeriaceae</taxon>
        <taxon>Salinomyces</taxon>
    </lineage>
</organism>
<dbReference type="InterPro" id="IPR021665">
    <property type="entry name" value="Mediator_Med16_N"/>
</dbReference>
<evidence type="ECO:0000256" key="4">
    <source>
        <dbReference type="ARBA" id="ARBA00023015"/>
    </source>
</evidence>
<dbReference type="GO" id="GO:0045893">
    <property type="term" value="P:positive regulation of DNA-templated transcription"/>
    <property type="evidence" value="ECO:0007669"/>
    <property type="project" value="TreeGrafter"/>
</dbReference>
<comment type="subunit">
    <text evidence="9">Component of the Mediator complex.</text>
</comment>
<accession>A0A4U0U2M7</accession>
<keyword evidence="6 9" id="KW-0804">Transcription</keyword>
<dbReference type="Proteomes" id="UP000308549">
    <property type="component" value="Unassembled WGS sequence"/>
</dbReference>
<evidence type="ECO:0000256" key="7">
    <source>
        <dbReference type="ARBA" id="ARBA00023242"/>
    </source>
</evidence>
<keyword evidence="4 9" id="KW-0805">Transcription regulation</keyword>
<evidence type="ECO:0000256" key="8">
    <source>
        <dbReference type="ARBA" id="ARBA00032015"/>
    </source>
</evidence>
<dbReference type="EMBL" id="NAJL01000017">
    <property type="protein sequence ID" value="TKA28656.1"/>
    <property type="molecule type" value="Genomic_DNA"/>
</dbReference>
<proteinExistence type="inferred from homology"/>
<keyword evidence="12" id="KW-1185">Reference proteome</keyword>
<comment type="caution">
    <text evidence="11">The sequence shown here is derived from an EMBL/GenBank/DDBJ whole genome shotgun (WGS) entry which is preliminary data.</text>
</comment>
<dbReference type="GO" id="GO:0016592">
    <property type="term" value="C:mediator complex"/>
    <property type="evidence" value="ECO:0007669"/>
    <property type="project" value="InterPro"/>
</dbReference>
<dbReference type="Pfam" id="PF11635">
    <property type="entry name" value="Med16_N"/>
    <property type="match status" value="1"/>
</dbReference>
<evidence type="ECO:0000256" key="9">
    <source>
        <dbReference type="RuleBase" id="RU364149"/>
    </source>
</evidence>